<feature type="transmembrane region" description="Helical" evidence="1">
    <location>
        <begin position="155"/>
        <end position="179"/>
    </location>
</feature>
<keyword evidence="1" id="KW-0812">Transmembrane</keyword>
<gene>
    <name evidence="3" type="ORF">PISMIDRAFT_678276</name>
</gene>
<dbReference type="OrthoDB" id="2664626at2759"/>
<evidence type="ECO:0000259" key="2">
    <source>
        <dbReference type="Pfam" id="PF20152"/>
    </source>
</evidence>
<proteinExistence type="predicted"/>
<sequence length="293" mass="32410">MVMPNGFGTLLIGGLVSAILYGITTLQTYMYYMHDTEDAVIIKLLVAVVWIFDTLHASFTCHILYYYLITNYGNLASLEYVVWSFPASSLMNAVVVLAVQCFFARQIHNLCRPQVKWWVTAPILLFASVQFGFGLGTQIQEIVNPNPSVITQMRYYGVTPGVAVNVLAEVMITASLCILLYEQGSSSAFPRTKRLLNTLIVYAVNRCLLTLPLIIAELVTVVLARDTWFLGLSFVLGKLYANSFLASLNSREHLRHKDTGTLSGVRISTVQFANPAKLSAGVEHSNIGGMHFA</sequence>
<organism evidence="3 4">
    <name type="scientific">Pisolithus microcarpus 441</name>
    <dbReference type="NCBI Taxonomy" id="765257"/>
    <lineage>
        <taxon>Eukaryota</taxon>
        <taxon>Fungi</taxon>
        <taxon>Dikarya</taxon>
        <taxon>Basidiomycota</taxon>
        <taxon>Agaricomycotina</taxon>
        <taxon>Agaricomycetes</taxon>
        <taxon>Agaricomycetidae</taxon>
        <taxon>Boletales</taxon>
        <taxon>Sclerodermatineae</taxon>
        <taxon>Pisolithaceae</taxon>
        <taxon>Pisolithus</taxon>
    </lineage>
</organism>
<keyword evidence="1" id="KW-1133">Transmembrane helix</keyword>
<reference evidence="4" key="2">
    <citation type="submission" date="2015-01" db="EMBL/GenBank/DDBJ databases">
        <title>Evolutionary Origins and Diversification of the Mycorrhizal Mutualists.</title>
        <authorList>
            <consortium name="DOE Joint Genome Institute"/>
            <consortium name="Mycorrhizal Genomics Consortium"/>
            <person name="Kohler A."/>
            <person name="Kuo A."/>
            <person name="Nagy L.G."/>
            <person name="Floudas D."/>
            <person name="Copeland A."/>
            <person name="Barry K.W."/>
            <person name="Cichocki N."/>
            <person name="Veneault-Fourrey C."/>
            <person name="LaButti K."/>
            <person name="Lindquist E.A."/>
            <person name="Lipzen A."/>
            <person name="Lundell T."/>
            <person name="Morin E."/>
            <person name="Murat C."/>
            <person name="Riley R."/>
            <person name="Ohm R."/>
            <person name="Sun H."/>
            <person name="Tunlid A."/>
            <person name="Henrissat B."/>
            <person name="Grigoriev I.V."/>
            <person name="Hibbett D.S."/>
            <person name="Martin F."/>
        </authorList>
    </citation>
    <scope>NUCLEOTIDE SEQUENCE [LARGE SCALE GENOMIC DNA]</scope>
    <source>
        <strain evidence="4">441</strain>
    </source>
</reference>
<dbReference type="Proteomes" id="UP000054018">
    <property type="component" value="Unassembled WGS sequence"/>
</dbReference>
<dbReference type="PANTHER" id="PTHR40465:SF1">
    <property type="entry name" value="DUF6534 DOMAIN-CONTAINING PROTEIN"/>
    <property type="match status" value="1"/>
</dbReference>
<feature type="transmembrane region" description="Helical" evidence="1">
    <location>
        <begin position="115"/>
        <end position="135"/>
    </location>
</feature>
<evidence type="ECO:0000256" key="1">
    <source>
        <dbReference type="SAM" id="Phobius"/>
    </source>
</evidence>
<feature type="domain" description="DUF6534" evidence="2">
    <location>
        <begin position="166"/>
        <end position="253"/>
    </location>
</feature>
<evidence type="ECO:0000313" key="4">
    <source>
        <dbReference type="Proteomes" id="UP000054018"/>
    </source>
</evidence>
<evidence type="ECO:0000313" key="3">
    <source>
        <dbReference type="EMBL" id="KIK24410.1"/>
    </source>
</evidence>
<feature type="transmembrane region" description="Helical" evidence="1">
    <location>
        <begin position="6"/>
        <end position="32"/>
    </location>
</feature>
<keyword evidence="1" id="KW-0472">Membrane</keyword>
<name>A0A0C9YHE4_9AGAM</name>
<dbReference type="HOGENOM" id="CLU_046025_5_0_1"/>
<dbReference type="AlphaFoldDB" id="A0A0C9YHE4"/>
<dbReference type="PANTHER" id="PTHR40465">
    <property type="entry name" value="CHROMOSOME 1, WHOLE GENOME SHOTGUN SEQUENCE"/>
    <property type="match status" value="1"/>
</dbReference>
<dbReference type="Pfam" id="PF20152">
    <property type="entry name" value="DUF6534"/>
    <property type="match status" value="1"/>
</dbReference>
<accession>A0A0C9YHE4</accession>
<dbReference type="STRING" id="765257.A0A0C9YHE4"/>
<feature type="transmembrane region" description="Helical" evidence="1">
    <location>
        <begin position="228"/>
        <end position="248"/>
    </location>
</feature>
<dbReference type="InterPro" id="IPR045339">
    <property type="entry name" value="DUF6534"/>
</dbReference>
<protein>
    <recommendedName>
        <fullName evidence="2">DUF6534 domain-containing protein</fullName>
    </recommendedName>
</protein>
<feature type="transmembrane region" description="Helical" evidence="1">
    <location>
        <begin position="199"/>
        <end position="222"/>
    </location>
</feature>
<feature type="transmembrane region" description="Helical" evidence="1">
    <location>
        <begin position="44"/>
        <end position="68"/>
    </location>
</feature>
<keyword evidence="4" id="KW-1185">Reference proteome</keyword>
<reference evidence="3 4" key="1">
    <citation type="submission" date="2014-04" db="EMBL/GenBank/DDBJ databases">
        <authorList>
            <consortium name="DOE Joint Genome Institute"/>
            <person name="Kuo A."/>
            <person name="Kohler A."/>
            <person name="Costa M.D."/>
            <person name="Nagy L.G."/>
            <person name="Floudas D."/>
            <person name="Copeland A."/>
            <person name="Barry K.W."/>
            <person name="Cichocki N."/>
            <person name="Veneault-Fourrey C."/>
            <person name="LaButti K."/>
            <person name="Lindquist E.A."/>
            <person name="Lipzen A."/>
            <person name="Lundell T."/>
            <person name="Morin E."/>
            <person name="Murat C."/>
            <person name="Sun H."/>
            <person name="Tunlid A."/>
            <person name="Henrissat B."/>
            <person name="Grigoriev I.V."/>
            <person name="Hibbett D.S."/>
            <person name="Martin F."/>
            <person name="Nordberg H.P."/>
            <person name="Cantor M.N."/>
            <person name="Hua S.X."/>
        </authorList>
    </citation>
    <scope>NUCLEOTIDE SEQUENCE [LARGE SCALE GENOMIC DNA]</scope>
    <source>
        <strain evidence="3 4">441</strain>
    </source>
</reference>
<dbReference type="EMBL" id="KN833716">
    <property type="protein sequence ID" value="KIK24410.1"/>
    <property type="molecule type" value="Genomic_DNA"/>
</dbReference>
<feature type="transmembrane region" description="Helical" evidence="1">
    <location>
        <begin position="80"/>
        <end position="103"/>
    </location>
</feature>